<evidence type="ECO:0008006" key="6">
    <source>
        <dbReference type="Google" id="ProtNLM"/>
    </source>
</evidence>
<proteinExistence type="predicted"/>
<dbReference type="Gene3D" id="2.40.30.170">
    <property type="match status" value="1"/>
</dbReference>
<dbReference type="Gene3D" id="1.10.287.470">
    <property type="entry name" value="Helix hairpin bin"/>
    <property type="match status" value="1"/>
</dbReference>
<evidence type="ECO:0000256" key="3">
    <source>
        <dbReference type="SAM" id="Coils"/>
    </source>
</evidence>
<evidence type="ECO:0000313" key="4">
    <source>
        <dbReference type="EMBL" id="RRG21926.1"/>
    </source>
</evidence>
<dbReference type="Proteomes" id="UP000285794">
    <property type="component" value="Unassembled WGS sequence"/>
</dbReference>
<dbReference type="PROSITE" id="PS51257">
    <property type="entry name" value="PROKAR_LIPOPROTEIN"/>
    <property type="match status" value="1"/>
</dbReference>
<comment type="subcellular location">
    <subcellularLocation>
        <location evidence="1">Cell envelope</location>
    </subcellularLocation>
</comment>
<dbReference type="Gene3D" id="2.40.50.100">
    <property type="match status" value="1"/>
</dbReference>
<dbReference type="AlphaFoldDB" id="A0A425Y283"/>
<gene>
    <name evidence="4" type="ORF">DWB61_09265</name>
</gene>
<dbReference type="PANTHER" id="PTHR32347">
    <property type="entry name" value="EFFLUX SYSTEM COMPONENT YKNX-RELATED"/>
    <property type="match status" value="1"/>
</dbReference>
<dbReference type="GO" id="GO:0030313">
    <property type="term" value="C:cell envelope"/>
    <property type="evidence" value="ECO:0007669"/>
    <property type="project" value="UniProtKB-SubCell"/>
</dbReference>
<evidence type="ECO:0000256" key="1">
    <source>
        <dbReference type="ARBA" id="ARBA00004196"/>
    </source>
</evidence>
<organism evidence="4 5">
    <name type="scientific">Ancylomarina euxinus</name>
    <dbReference type="NCBI Taxonomy" id="2283627"/>
    <lineage>
        <taxon>Bacteria</taxon>
        <taxon>Pseudomonadati</taxon>
        <taxon>Bacteroidota</taxon>
        <taxon>Bacteroidia</taxon>
        <taxon>Marinilabiliales</taxon>
        <taxon>Marinifilaceae</taxon>
        <taxon>Ancylomarina</taxon>
    </lineage>
</organism>
<dbReference type="PANTHER" id="PTHR32347:SF23">
    <property type="entry name" value="BLL5650 PROTEIN"/>
    <property type="match status" value="1"/>
</dbReference>
<dbReference type="InterPro" id="IPR050465">
    <property type="entry name" value="UPF0194_transport"/>
</dbReference>
<keyword evidence="5" id="KW-1185">Reference proteome</keyword>
<dbReference type="Gene3D" id="2.40.420.20">
    <property type="match status" value="1"/>
</dbReference>
<name>A0A425Y283_9BACT</name>
<dbReference type="EMBL" id="QQWG01000007">
    <property type="protein sequence ID" value="RRG21926.1"/>
    <property type="molecule type" value="Genomic_DNA"/>
</dbReference>
<keyword evidence="2 3" id="KW-0175">Coiled coil</keyword>
<evidence type="ECO:0000256" key="2">
    <source>
        <dbReference type="ARBA" id="ARBA00023054"/>
    </source>
</evidence>
<sequence>MTIFSKQKTLILKVLFLSATISSCHYKQNDIYTHQVEHKNFTDNLTVIGELQPSSSLNISCPRLRADASISYLIKHGKLVEKGDTICILEAKEIANKYEQAKSDLDNAKAEYRKTEAQLNLNTQLLIAQKETIEASEAIKKLDSIQQKFVSNSRKQIIGLELKKAELEKQKVVNRLNSLKKINKSKLSQKQIKIKQAENQLSSAKSLLNQLIITAPNSGTFLRAKQRRSNKLINEGDIVWGGMAIAKIPNSASYQVKFFLTEQECKQIEKDFPFEGHSKSNEIITGLIKNKAPVGKPVEENSEVKVFEVIAKIDSINFEPKPGQSVGCDIITKSIPDAYIIPLLAVFPEDSMQVVYVAHQNKFEKRSITIAYKNAIQAVVKSGFTAEEKIALIKPHKNLILKKDTSDE</sequence>
<protein>
    <recommendedName>
        <fullName evidence="6">HlyD family efflux transporter periplasmic adaptor subunit</fullName>
    </recommendedName>
</protein>
<feature type="coiled-coil region" evidence="3">
    <location>
        <begin position="88"/>
        <end position="214"/>
    </location>
</feature>
<evidence type="ECO:0000313" key="5">
    <source>
        <dbReference type="Proteomes" id="UP000285794"/>
    </source>
</evidence>
<accession>A0A425Y283</accession>
<comment type="caution">
    <text evidence="4">The sequence shown here is derived from an EMBL/GenBank/DDBJ whole genome shotgun (WGS) entry which is preliminary data.</text>
</comment>
<reference evidence="4 5" key="1">
    <citation type="submission" date="2018-07" db="EMBL/GenBank/DDBJ databases">
        <title>Draft genome sequence of Ancylomarina sp. M1P.</title>
        <authorList>
            <person name="Yadav S."/>
            <person name="Villanueva L."/>
            <person name="Damste J.S.S."/>
        </authorList>
    </citation>
    <scope>NUCLEOTIDE SEQUENCE [LARGE SCALE GENOMIC DNA]</scope>
    <source>
        <strain evidence="4 5">M1P</strain>
    </source>
</reference>